<dbReference type="Ensembl" id="ENSFCTT00005039309.1">
    <property type="protein sequence ID" value="ENSFCTP00005027615.1"/>
    <property type="gene ID" value="ENSFCTG00005013812.1"/>
</dbReference>
<feature type="compositionally biased region" description="Low complexity" evidence="1">
    <location>
        <begin position="345"/>
        <end position="371"/>
    </location>
</feature>
<proteinExistence type="predicted"/>
<dbReference type="InterPro" id="IPR001870">
    <property type="entry name" value="B30.2/SPRY"/>
</dbReference>
<name>A0ABI7XYK0_FELCA</name>
<dbReference type="PANTHER" id="PTHR12864">
    <property type="entry name" value="RAN BINDING PROTEIN 9-RELATED"/>
    <property type="match status" value="1"/>
</dbReference>
<evidence type="ECO:0000313" key="4">
    <source>
        <dbReference type="Ensembl" id="ENSFCTP00005027615.1"/>
    </source>
</evidence>
<feature type="compositionally biased region" description="Pro residues" evidence="1">
    <location>
        <begin position="150"/>
        <end position="162"/>
    </location>
</feature>
<reference evidence="4" key="3">
    <citation type="submission" date="2025-09" db="UniProtKB">
        <authorList>
            <consortium name="Ensembl"/>
        </authorList>
    </citation>
    <scope>IDENTIFICATION</scope>
    <source>
        <strain evidence="4">breed Abyssinian</strain>
    </source>
</reference>
<dbReference type="InterPro" id="IPR043136">
    <property type="entry name" value="B30.2/SPRY_sf"/>
</dbReference>
<dbReference type="Proteomes" id="UP000823872">
    <property type="component" value="Chromosome B2"/>
</dbReference>
<reference evidence="4" key="2">
    <citation type="submission" date="2025-08" db="UniProtKB">
        <authorList>
            <consortium name="Ensembl"/>
        </authorList>
    </citation>
    <scope>IDENTIFICATION</scope>
    <source>
        <strain evidence="4">breed Abyssinian</strain>
    </source>
</reference>
<evidence type="ECO:0008006" key="6">
    <source>
        <dbReference type="Google" id="ProtNLM"/>
    </source>
</evidence>
<dbReference type="InterPro" id="IPR013320">
    <property type="entry name" value="ConA-like_dom_sf"/>
</dbReference>
<feature type="compositionally biased region" description="Low complexity" evidence="1">
    <location>
        <begin position="45"/>
        <end position="60"/>
    </location>
</feature>
<organism evidence="4 5">
    <name type="scientific">Felis catus</name>
    <name type="common">Cat</name>
    <name type="synonym">Felis silvestris catus</name>
    <dbReference type="NCBI Taxonomy" id="9685"/>
    <lineage>
        <taxon>Eukaryota</taxon>
        <taxon>Metazoa</taxon>
        <taxon>Chordata</taxon>
        <taxon>Craniata</taxon>
        <taxon>Vertebrata</taxon>
        <taxon>Euteleostomi</taxon>
        <taxon>Mammalia</taxon>
        <taxon>Eutheria</taxon>
        <taxon>Laurasiatheria</taxon>
        <taxon>Carnivora</taxon>
        <taxon>Feliformia</taxon>
        <taxon>Felidae</taxon>
        <taxon>Felinae</taxon>
        <taxon>Felis</taxon>
    </lineage>
</organism>
<evidence type="ECO:0000259" key="3">
    <source>
        <dbReference type="PROSITE" id="PS50897"/>
    </source>
</evidence>
<dbReference type="GeneTree" id="ENSGT00940000157305"/>
<dbReference type="PROSITE" id="PS50897">
    <property type="entry name" value="CTLH"/>
    <property type="match status" value="1"/>
</dbReference>
<feature type="domain" description="CTLH" evidence="3">
    <location>
        <begin position="475"/>
        <end position="532"/>
    </location>
</feature>
<dbReference type="PROSITE" id="PS50188">
    <property type="entry name" value="B302_SPRY"/>
    <property type="match status" value="1"/>
</dbReference>
<feature type="compositionally biased region" description="Low complexity" evidence="1">
    <location>
        <begin position="110"/>
        <end position="129"/>
    </location>
</feature>
<feature type="compositionally biased region" description="Basic residues" evidence="1">
    <location>
        <begin position="196"/>
        <end position="211"/>
    </location>
</feature>
<feature type="region of interest" description="Disordered" evidence="1">
    <location>
        <begin position="532"/>
        <end position="573"/>
    </location>
</feature>
<accession>A0ABI7XYK0</accession>
<evidence type="ECO:0000259" key="2">
    <source>
        <dbReference type="PROSITE" id="PS50188"/>
    </source>
</evidence>
<feature type="compositionally biased region" description="Low complexity" evidence="1">
    <location>
        <begin position="289"/>
        <end position="311"/>
    </location>
</feature>
<dbReference type="InterPro" id="IPR003877">
    <property type="entry name" value="SPRY_dom"/>
</dbReference>
<reference evidence="4 5" key="1">
    <citation type="submission" date="2021-02" db="EMBL/GenBank/DDBJ databases">
        <title>Safari Cat Assemblies.</title>
        <authorList>
            <person name="Bredemeyer K.R."/>
            <person name="Murphy W.J."/>
        </authorList>
    </citation>
    <scope>NUCLEOTIDE SEQUENCE [LARGE SCALE GENOMIC DNA]</scope>
</reference>
<dbReference type="Pfam" id="PF10607">
    <property type="entry name" value="CTLH"/>
    <property type="match status" value="1"/>
</dbReference>
<dbReference type="SMART" id="SM00449">
    <property type="entry name" value="SPRY"/>
    <property type="match status" value="1"/>
</dbReference>
<feature type="compositionally biased region" description="Basic residues" evidence="1">
    <location>
        <begin position="326"/>
        <end position="336"/>
    </location>
</feature>
<feature type="region of interest" description="Disordered" evidence="1">
    <location>
        <begin position="1"/>
        <end position="374"/>
    </location>
</feature>
<protein>
    <recommendedName>
        <fullName evidence="6">RAN binding protein 9</fullName>
    </recommendedName>
</protein>
<feature type="compositionally biased region" description="Low complexity" evidence="1">
    <location>
        <begin position="72"/>
        <end position="102"/>
    </location>
</feature>
<feature type="compositionally biased region" description="Gly residues" evidence="1">
    <location>
        <begin position="9"/>
        <end position="23"/>
    </location>
</feature>
<gene>
    <name evidence="4" type="primary">GPR135</name>
</gene>
<feature type="domain" description="B30.2/SPRY" evidence="2">
    <location>
        <begin position="323"/>
        <end position="523"/>
    </location>
</feature>
<feature type="compositionally biased region" description="Low complexity" evidence="1">
    <location>
        <begin position="545"/>
        <end position="568"/>
    </location>
</feature>
<dbReference type="SMART" id="SM00757">
    <property type="entry name" value="CRA"/>
    <property type="match status" value="1"/>
</dbReference>
<dbReference type="InterPro" id="IPR006595">
    <property type="entry name" value="CTLH_C"/>
</dbReference>
<evidence type="ECO:0000256" key="1">
    <source>
        <dbReference type="SAM" id="MobiDB-lite"/>
    </source>
</evidence>
<dbReference type="InterPro" id="IPR013144">
    <property type="entry name" value="CRA_dom"/>
</dbReference>
<evidence type="ECO:0000313" key="5">
    <source>
        <dbReference type="Proteomes" id="UP000823872"/>
    </source>
</evidence>
<feature type="compositionally biased region" description="Low complexity" evidence="1">
    <location>
        <begin position="218"/>
        <end position="239"/>
    </location>
</feature>
<keyword evidence="5" id="KW-1185">Reference proteome</keyword>
<dbReference type="SMART" id="SM00668">
    <property type="entry name" value="CTLH"/>
    <property type="match status" value="1"/>
</dbReference>
<dbReference type="Pfam" id="PF00622">
    <property type="entry name" value="SPRY"/>
    <property type="match status" value="1"/>
</dbReference>
<dbReference type="InterPro" id="IPR024964">
    <property type="entry name" value="CTLH/CRA"/>
</dbReference>
<dbReference type="SUPFAM" id="SSF49899">
    <property type="entry name" value="Concanavalin A-like lectins/glucanases"/>
    <property type="match status" value="1"/>
</dbReference>
<dbReference type="Gene3D" id="2.60.120.920">
    <property type="match status" value="1"/>
</dbReference>
<sequence>SRRRFSREGPGGGGGEGGGLVGGGRDRQRDPAPVAPRPAGEKRSAAPAARLAAPRPASHSRGPRAGTPASPPLAARAPSAPRASVPAPSPSAARAQRLAPARPARRETAARAAAAAAATAPSAPALTLRPRPRRRVPGPRPGQRSLGASPGPPPAPPSPSPPTAELFPRRAARRLLPGRADWAPGAGGRSDSAPGKQRRKERRGGGGRRLSRGRDVRAAAAATAAAATTTAAAAAAATAGGRGPRLRSRPAGAPGRQRRLLSGRLARRRRGRRRRLGGRGGRPAPPPAAAAAAPRHRGPAAAAAAPAARLGGRPRQRAPRAPGPRRGPRPGRRRPGRSPGGGQQRRGPLPARGLGPERAGEGAAAAAEAPLPGGGRAGDAAAAILEPEGQVQLHRPLSEQPAGALQSYMGIGLSAQGVNMNRLPGWDKHSYGYHGDDGHSFCSSGTGQPYGPTFTTGDVIGCCVNLINNTCFYTKNGHSLGIQKLVLAGRMGEAIETTQQLYPSLLERNPNLLFTLKVRQFIEMVNGTDSEVRCLGGRSPKSQDSYPVSPRPFSSPSMSPSHGSSIHSLAPGKGSSAHFSGFESCSNGVISNKAHQSYCHSKHQSSNLNVPELNSINMSRSQQVNNFTSNDVDMETEHYSNGVGETSSNGFLNGSSKHDHEMEDCDTEMEVDSSQLRRQLCGGSQAAIERMIHFGRELQAMSEQLRRECGKNTANKKMLKDAFSLLAYSDPWNSPVGNQLDPIQREPVCSALNSAILETHNLPKQPPLALAMGQATQCLGLMARSGIGSCAFATVEDYLH</sequence>
<feature type="compositionally biased region" description="Basic residues" evidence="1">
    <location>
        <begin position="256"/>
        <end position="277"/>
    </location>
</feature>
<dbReference type="InterPro" id="IPR050618">
    <property type="entry name" value="Ubq-SigPath_Reg"/>
</dbReference>